<keyword evidence="10" id="KW-1185">Reference proteome</keyword>
<feature type="transmembrane region" description="Helical" evidence="8">
    <location>
        <begin position="109"/>
        <end position="130"/>
    </location>
</feature>
<evidence type="ECO:0000256" key="3">
    <source>
        <dbReference type="ARBA" id="ARBA00022475"/>
    </source>
</evidence>
<evidence type="ECO:0000256" key="2">
    <source>
        <dbReference type="ARBA" id="ARBA00010323"/>
    </source>
</evidence>
<dbReference type="Pfam" id="PF03062">
    <property type="entry name" value="MBOAT"/>
    <property type="match status" value="1"/>
</dbReference>
<comment type="caution">
    <text evidence="9">The sequence shown here is derived from an EMBL/GenBank/DDBJ whole genome shotgun (WGS) entry which is preliminary data.</text>
</comment>
<name>A0A3B0CDL0_9FLAO</name>
<evidence type="ECO:0000256" key="4">
    <source>
        <dbReference type="ARBA" id="ARBA00022692"/>
    </source>
</evidence>
<dbReference type="Proteomes" id="UP000276603">
    <property type="component" value="Unassembled WGS sequence"/>
</dbReference>
<dbReference type="EMBL" id="RBCJ01000001">
    <property type="protein sequence ID" value="RKN82778.1"/>
    <property type="molecule type" value="Genomic_DNA"/>
</dbReference>
<feature type="transmembrane region" description="Helical" evidence="8">
    <location>
        <begin position="76"/>
        <end position="97"/>
    </location>
</feature>
<keyword evidence="4 8" id="KW-0812">Transmembrane</keyword>
<accession>A0A3B0CDL0</accession>
<dbReference type="PANTHER" id="PTHR13285">
    <property type="entry name" value="ACYLTRANSFERASE"/>
    <property type="match status" value="1"/>
</dbReference>
<gene>
    <name evidence="9" type="ORF">D7Z94_02750</name>
</gene>
<protein>
    <submittedName>
        <fullName evidence="9">MBOAT family protein</fullName>
    </submittedName>
</protein>
<comment type="similarity">
    <text evidence="2 7">Belongs to the membrane-bound acyltransferase family.</text>
</comment>
<feature type="transmembrane region" description="Helical" evidence="8">
    <location>
        <begin position="308"/>
        <end position="325"/>
    </location>
</feature>
<dbReference type="InterPro" id="IPR028362">
    <property type="entry name" value="AlgI"/>
</dbReference>
<dbReference type="OrthoDB" id="9805788at2"/>
<dbReference type="AlphaFoldDB" id="A0A3B0CDL0"/>
<reference evidence="9 10" key="1">
    <citation type="submission" date="2018-10" db="EMBL/GenBank/DDBJ databases">
        <title>Ulvibacterium marinum gen. nov., sp. nov., a novel marine bacterium of the family Flavobacteriaceae, isolated from a culture of the green alga Ulva prolifera.</title>
        <authorList>
            <person name="Zhang Z."/>
        </authorList>
    </citation>
    <scope>NUCLEOTIDE SEQUENCE [LARGE SCALE GENOMIC DNA]</scope>
    <source>
        <strain evidence="9 10">CCMM003</strain>
    </source>
</reference>
<feature type="transmembrane region" description="Helical" evidence="8">
    <location>
        <begin position="150"/>
        <end position="172"/>
    </location>
</feature>
<feature type="transmembrane region" description="Helical" evidence="8">
    <location>
        <begin position="224"/>
        <end position="242"/>
    </location>
</feature>
<dbReference type="InterPro" id="IPR051085">
    <property type="entry name" value="MB_O-acyltransferase"/>
</dbReference>
<keyword evidence="5 8" id="KW-1133">Transmembrane helix</keyword>
<dbReference type="RefSeq" id="WP_120709969.1">
    <property type="nucleotide sequence ID" value="NZ_RBCJ01000001.1"/>
</dbReference>
<dbReference type="PIRSF" id="PIRSF016636">
    <property type="entry name" value="AlgI_DltB"/>
    <property type="match status" value="1"/>
</dbReference>
<evidence type="ECO:0000256" key="7">
    <source>
        <dbReference type="PIRNR" id="PIRNR016636"/>
    </source>
</evidence>
<keyword evidence="7" id="KW-0808">Transferase</keyword>
<dbReference type="InterPro" id="IPR024194">
    <property type="entry name" value="Ac/AlaTfrase_AlgI/DltB"/>
</dbReference>
<dbReference type="GO" id="GO:0042121">
    <property type="term" value="P:alginic acid biosynthetic process"/>
    <property type="evidence" value="ECO:0007669"/>
    <property type="project" value="InterPro"/>
</dbReference>
<feature type="transmembrane region" description="Helical" evidence="8">
    <location>
        <begin position="6"/>
        <end position="23"/>
    </location>
</feature>
<evidence type="ECO:0000256" key="6">
    <source>
        <dbReference type="ARBA" id="ARBA00023136"/>
    </source>
</evidence>
<evidence type="ECO:0000256" key="5">
    <source>
        <dbReference type="ARBA" id="ARBA00022989"/>
    </source>
</evidence>
<feature type="transmembrane region" description="Helical" evidence="8">
    <location>
        <begin position="400"/>
        <end position="420"/>
    </location>
</feature>
<sequence>MVFSSVTFLFIFLPLVLLGYYLVSTKFRNIFLTVSSLFFYAWGEQELVMLMIFSIAVNYLGGLSIEHMEETGRKKWTRISLFFFVSINILVLGYFKYIDFFINSFNNLGLLRISSLAEIILPIGISFFTFQGMSYLIDVYYRRVKAQKNLISLALYISMFPQLIAGPIVRYIDVSKQIEAIRRFNTAQFQQGTKRFIIGLFKKVIIANQMGFIADFVFNNSHEVGLLSLWIGVVCYAFQIYFDFSGYSDMAIGLGKMFGFDFLENFDYPYISQSIQEFWRRWHISLSSWFRDYLYIPLGGNRKGVSRTYINLIIVFFITGLWHGASWNFVIWGLYHGFFLILERLFLGNFLSKAPKLVSHVYTLLVVLFGWVLFRAETLEEAMVYMKGMFITSTMGNELVFQYLNLYFVFVLVLALAFSTPIKNYFSNLVSNHISKSKQRIIVYPIVLFLFFFTILELAESNYNPFIYFRF</sequence>
<comment type="subcellular location">
    <subcellularLocation>
        <location evidence="1">Cell membrane</location>
        <topology evidence="1">Multi-pass membrane protein</topology>
    </subcellularLocation>
</comment>
<keyword evidence="6 7" id="KW-0472">Membrane</keyword>
<dbReference type="GO" id="GO:0005886">
    <property type="term" value="C:plasma membrane"/>
    <property type="evidence" value="ECO:0007669"/>
    <property type="project" value="UniProtKB-SubCell"/>
</dbReference>
<organism evidence="9 10">
    <name type="scientific">Ulvibacterium marinum</name>
    <dbReference type="NCBI Taxonomy" id="2419782"/>
    <lineage>
        <taxon>Bacteria</taxon>
        <taxon>Pseudomonadati</taxon>
        <taxon>Bacteroidota</taxon>
        <taxon>Flavobacteriia</taxon>
        <taxon>Flavobacteriales</taxon>
        <taxon>Flavobacteriaceae</taxon>
        <taxon>Ulvibacterium</taxon>
    </lineage>
</organism>
<evidence type="ECO:0000313" key="9">
    <source>
        <dbReference type="EMBL" id="RKN82778.1"/>
    </source>
</evidence>
<evidence type="ECO:0000256" key="8">
    <source>
        <dbReference type="SAM" id="Phobius"/>
    </source>
</evidence>
<keyword evidence="3 7" id="KW-1003">Cell membrane</keyword>
<feature type="transmembrane region" description="Helical" evidence="8">
    <location>
        <begin position="357"/>
        <end position="374"/>
    </location>
</feature>
<proteinExistence type="inferred from homology"/>
<evidence type="ECO:0000256" key="1">
    <source>
        <dbReference type="ARBA" id="ARBA00004651"/>
    </source>
</evidence>
<dbReference type="GO" id="GO:0016746">
    <property type="term" value="F:acyltransferase activity"/>
    <property type="evidence" value="ECO:0007669"/>
    <property type="project" value="UniProtKB-KW"/>
</dbReference>
<dbReference type="PIRSF" id="PIRSF500217">
    <property type="entry name" value="AlgI"/>
    <property type="match status" value="1"/>
</dbReference>
<feature type="transmembrane region" description="Helical" evidence="8">
    <location>
        <begin position="441"/>
        <end position="459"/>
    </location>
</feature>
<dbReference type="InterPro" id="IPR004299">
    <property type="entry name" value="MBOAT_fam"/>
</dbReference>
<keyword evidence="7" id="KW-0012">Acyltransferase</keyword>
<dbReference type="PANTHER" id="PTHR13285:SF18">
    <property type="entry name" value="PROTEIN-CYSTEINE N-PALMITOYLTRANSFERASE RASP"/>
    <property type="match status" value="1"/>
</dbReference>
<evidence type="ECO:0000313" key="10">
    <source>
        <dbReference type="Proteomes" id="UP000276603"/>
    </source>
</evidence>